<evidence type="ECO:0000313" key="3">
    <source>
        <dbReference type="EMBL" id="KAF7834790.1"/>
    </source>
</evidence>
<evidence type="ECO:0000256" key="1">
    <source>
        <dbReference type="SAM" id="MobiDB-lite"/>
    </source>
</evidence>
<dbReference type="PROSITE" id="PS50994">
    <property type="entry name" value="INTEGRASE"/>
    <property type="match status" value="1"/>
</dbReference>
<name>A0A834WYN7_9FABA</name>
<evidence type="ECO:0000259" key="2">
    <source>
        <dbReference type="PROSITE" id="PS50994"/>
    </source>
</evidence>
<dbReference type="InterPro" id="IPR025724">
    <property type="entry name" value="GAG-pre-integrase_dom"/>
</dbReference>
<dbReference type="GO" id="GO:0003676">
    <property type="term" value="F:nucleic acid binding"/>
    <property type="evidence" value="ECO:0007669"/>
    <property type="project" value="InterPro"/>
</dbReference>
<dbReference type="InterPro" id="IPR001584">
    <property type="entry name" value="Integrase_cat-core"/>
</dbReference>
<keyword evidence="4" id="KW-1185">Reference proteome</keyword>
<dbReference type="Proteomes" id="UP000634136">
    <property type="component" value="Unassembled WGS sequence"/>
</dbReference>
<dbReference type="PANTHER" id="PTHR47481:SF30">
    <property type="entry name" value="CCHC-TYPE DOMAIN-CONTAINING PROTEIN"/>
    <property type="match status" value="1"/>
</dbReference>
<organism evidence="3 4">
    <name type="scientific">Senna tora</name>
    <dbReference type="NCBI Taxonomy" id="362788"/>
    <lineage>
        <taxon>Eukaryota</taxon>
        <taxon>Viridiplantae</taxon>
        <taxon>Streptophyta</taxon>
        <taxon>Embryophyta</taxon>
        <taxon>Tracheophyta</taxon>
        <taxon>Spermatophyta</taxon>
        <taxon>Magnoliopsida</taxon>
        <taxon>eudicotyledons</taxon>
        <taxon>Gunneridae</taxon>
        <taxon>Pentapetalae</taxon>
        <taxon>rosids</taxon>
        <taxon>fabids</taxon>
        <taxon>Fabales</taxon>
        <taxon>Fabaceae</taxon>
        <taxon>Caesalpinioideae</taxon>
        <taxon>Cassia clade</taxon>
        <taxon>Senna</taxon>
    </lineage>
</organism>
<dbReference type="SUPFAM" id="SSF53098">
    <property type="entry name" value="Ribonuclease H-like"/>
    <property type="match status" value="1"/>
</dbReference>
<protein>
    <submittedName>
        <fullName evidence="3">Retrovirus-related Pol polyprotein from transposon TNT 1-94</fullName>
    </submittedName>
</protein>
<gene>
    <name evidence="3" type="ORF">G2W53_009649</name>
</gene>
<evidence type="ECO:0000313" key="4">
    <source>
        <dbReference type="Proteomes" id="UP000634136"/>
    </source>
</evidence>
<dbReference type="InterPro" id="IPR012337">
    <property type="entry name" value="RNaseH-like_sf"/>
</dbReference>
<reference evidence="3" key="1">
    <citation type="submission" date="2020-09" db="EMBL/GenBank/DDBJ databases">
        <title>Genome-Enabled Discovery of Anthraquinone Biosynthesis in Senna tora.</title>
        <authorList>
            <person name="Kang S.-H."/>
            <person name="Pandey R.P."/>
            <person name="Lee C.-M."/>
            <person name="Sim J.-S."/>
            <person name="Jeong J.-T."/>
            <person name="Choi B.-S."/>
            <person name="Jung M."/>
            <person name="Ginzburg D."/>
            <person name="Zhao K."/>
            <person name="Won S.Y."/>
            <person name="Oh T.-J."/>
            <person name="Yu Y."/>
            <person name="Kim N.-H."/>
            <person name="Lee O.R."/>
            <person name="Lee T.-H."/>
            <person name="Bashyal P."/>
            <person name="Kim T.-S."/>
            <person name="Lee W.-H."/>
            <person name="Kawkins C."/>
            <person name="Kim C.-K."/>
            <person name="Kim J.S."/>
            <person name="Ahn B.O."/>
            <person name="Rhee S.Y."/>
            <person name="Sohng J.K."/>
        </authorList>
    </citation>
    <scope>NUCLEOTIDE SEQUENCE</scope>
    <source>
        <tissue evidence="3">Leaf</tissue>
    </source>
</reference>
<dbReference type="Pfam" id="PF13976">
    <property type="entry name" value="gag_pre-integrs"/>
    <property type="match status" value="1"/>
</dbReference>
<comment type="caution">
    <text evidence="3">The sequence shown here is derived from an EMBL/GenBank/DDBJ whole genome shotgun (WGS) entry which is preliminary data.</text>
</comment>
<dbReference type="EMBL" id="JAAIUW010000004">
    <property type="protein sequence ID" value="KAF7834790.1"/>
    <property type="molecule type" value="Genomic_DNA"/>
</dbReference>
<accession>A0A834WYN7</accession>
<feature type="compositionally biased region" description="Low complexity" evidence="1">
    <location>
        <begin position="195"/>
        <end position="217"/>
    </location>
</feature>
<feature type="region of interest" description="Disordered" evidence="1">
    <location>
        <begin position="191"/>
        <end position="249"/>
    </location>
</feature>
<dbReference type="GO" id="GO:0015074">
    <property type="term" value="P:DNA integration"/>
    <property type="evidence" value="ECO:0007669"/>
    <property type="project" value="InterPro"/>
</dbReference>
<dbReference type="AlphaFoldDB" id="A0A834WYN7"/>
<sequence>MGDTSKVGDSGDQSSKVTASGGPTGITVEVPKFSPQGFAHPISNKLDENNYLTWRMQVVATVKGYNLYQFLVGGKHVPLKFLTDEDAESDSVNPEFLKWECQDQIIMSWLLDSMTPTMTNKMVGCSPLSEHEQIETVLDGLPSEYEGFITSLTMKNETPTILEVEALLLSQESRLEALKGSSDNISANITQTKANSSQSSNSLRPPSFSSQQQFPSFRPNFSRGGQGRGRGRNNNRGRGPWQPTNSQFNNRPLCQVCGRAGHIAIHCYHRFDQANTAATLAQAQSQYQYGRGSSNPPPSTQTYTPQVEALVAAPETLYDAAWYPDSGASHHITNDASNLHSHQPYTGSEQVHAANGTGLVIHNVGQSEIHTNSSKILSLKNLFHVPSVTKNLLSVSKCAQDNNVYFEFHPDFCVVKSQDTNQVLLKGRMSKGLYLFDELTLGHKASDSNSVHALNASNSSSKPLSLWHCRMGHPSQQIVKSALSSCNLKYINNTDFNSFCEPCCMGKSHSISFPSSQTVYTQPLELVFSDLWGLAPVVSSRGFRYYIVFIDAYSRFSWLYLLKSKSDAFSAFKQFRMLAEKQLNTSLRTFQSDFGGCIRFSNSSILLTNLISSTPITTLSNQHSSNANTG</sequence>
<dbReference type="OrthoDB" id="1912561at2759"/>
<dbReference type="InterPro" id="IPR036397">
    <property type="entry name" value="RNaseH_sf"/>
</dbReference>
<feature type="domain" description="Integrase catalytic" evidence="2">
    <location>
        <begin position="519"/>
        <end position="630"/>
    </location>
</feature>
<dbReference type="InterPro" id="IPR054722">
    <property type="entry name" value="PolX-like_BBD"/>
</dbReference>
<dbReference type="Pfam" id="PF22936">
    <property type="entry name" value="Pol_BBD"/>
    <property type="match status" value="1"/>
</dbReference>
<proteinExistence type="predicted"/>
<dbReference type="Gene3D" id="3.30.420.10">
    <property type="entry name" value="Ribonuclease H-like superfamily/Ribonuclease H"/>
    <property type="match status" value="1"/>
</dbReference>
<feature type="region of interest" description="Disordered" evidence="1">
    <location>
        <begin position="1"/>
        <end position="32"/>
    </location>
</feature>
<dbReference type="PANTHER" id="PTHR47481">
    <property type="match status" value="1"/>
</dbReference>